<comment type="cofactor">
    <cofactor evidence="1">
        <name>pyridoxal 5'-phosphate</name>
        <dbReference type="ChEBI" id="CHEBI:597326"/>
    </cofactor>
</comment>
<dbReference type="AlphaFoldDB" id="A0A4U3MHC2"/>
<accession>A0A4U3MHC2</accession>
<evidence type="ECO:0000256" key="2">
    <source>
        <dbReference type="ARBA" id="ARBA00012224"/>
    </source>
</evidence>
<name>A0A4U3MHC2_9ACTN</name>
<dbReference type="InterPro" id="IPR004839">
    <property type="entry name" value="Aminotransferase_I/II_large"/>
</dbReference>
<dbReference type="Gene3D" id="3.40.640.10">
    <property type="entry name" value="Type I PLP-dependent aspartate aminotransferase-like (Major domain)"/>
    <property type="match status" value="1"/>
</dbReference>
<dbReference type="PANTHER" id="PTHR43525">
    <property type="entry name" value="PROTEIN MALY"/>
    <property type="match status" value="1"/>
</dbReference>
<dbReference type="GO" id="GO:0047804">
    <property type="term" value="F:cysteine-S-conjugate beta-lyase activity"/>
    <property type="evidence" value="ECO:0007669"/>
    <property type="project" value="UniProtKB-EC"/>
</dbReference>
<organism evidence="7 8">
    <name type="scientific">Herbidospora galbida</name>
    <dbReference type="NCBI Taxonomy" id="2575442"/>
    <lineage>
        <taxon>Bacteria</taxon>
        <taxon>Bacillati</taxon>
        <taxon>Actinomycetota</taxon>
        <taxon>Actinomycetes</taxon>
        <taxon>Streptosporangiales</taxon>
        <taxon>Streptosporangiaceae</taxon>
        <taxon>Herbidospora</taxon>
    </lineage>
</organism>
<dbReference type="InterPro" id="IPR015422">
    <property type="entry name" value="PyrdxlP-dep_Trfase_small"/>
</dbReference>
<comment type="caution">
    <text evidence="7">The sequence shown here is derived from an EMBL/GenBank/DDBJ whole genome shotgun (WGS) entry which is preliminary data.</text>
</comment>
<comment type="similarity">
    <text evidence="5">Belongs to the class-II pyridoxal-phosphate-dependent aminotransferase family. MalY/PatB cystathionine beta-lyase subfamily.</text>
</comment>
<dbReference type="Pfam" id="PF00155">
    <property type="entry name" value="Aminotran_1_2"/>
    <property type="match status" value="1"/>
</dbReference>
<keyword evidence="8" id="KW-1185">Reference proteome</keyword>
<dbReference type="EMBL" id="SZQA01000013">
    <property type="protein sequence ID" value="TKK88029.1"/>
    <property type="molecule type" value="Genomic_DNA"/>
</dbReference>
<evidence type="ECO:0000256" key="1">
    <source>
        <dbReference type="ARBA" id="ARBA00001933"/>
    </source>
</evidence>
<reference evidence="7 8" key="1">
    <citation type="submission" date="2019-04" db="EMBL/GenBank/DDBJ databases">
        <title>Herbidospora sp. NEAU-GS14.nov., a novel actinomycete isolated from soil.</title>
        <authorList>
            <person name="Han L."/>
        </authorList>
    </citation>
    <scope>NUCLEOTIDE SEQUENCE [LARGE SCALE GENOMIC DNA]</scope>
    <source>
        <strain evidence="7 8">NEAU-GS14</strain>
    </source>
</reference>
<dbReference type="CDD" id="cd00609">
    <property type="entry name" value="AAT_like"/>
    <property type="match status" value="1"/>
</dbReference>
<dbReference type="PANTHER" id="PTHR43525:SF1">
    <property type="entry name" value="PROTEIN MALY"/>
    <property type="match status" value="1"/>
</dbReference>
<dbReference type="Gene3D" id="3.90.1150.10">
    <property type="entry name" value="Aspartate Aminotransferase, domain 1"/>
    <property type="match status" value="1"/>
</dbReference>
<evidence type="ECO:0000256" key="4">
    <source>
        <dbReference type="ARBA" id="ARBA00023239"/>
    </source>
</evidence>
<evidence type="ECO:0000259" key="6">
    <source>
        <dbReference type="Pfam" id="PF00155"/>
    </source>
</evidence>
<keyword evidence="7" id="KW-0032">Aminotransferase</keyword>
<dbReference type="SUPFAM" id="SSF53383">
    <property type="entry name" value="PLP-dependent transferases"/>
    <property type="match status" value="1"/>
</dbReference>
<gene>
    <name evidence="7" type="ORF">FDA94_15870</name>
</gene>
<dbReference type="Proteomes" id="UP000308705">
    <property type="component" value="Unassembled WGS sequence"/>
</dbReference>
<dbReference type="InterPro" id="IPR015421">
    <property type="entry name" value="PyrdxlP-dep_Trfase_major"/>
</dbReference>
<feature type="domain" description="Aminotransferase class I/classII large" evidence="6">
    <location>
        <begin position="116"/>
        <end position="390"/>
    </location>
</feature>
<keyword evidence="3" id="KW-0663">Pyridoxal phosphate</keyword>
<proteinExistence type="inferred from homology"/>
<keyword evidence="4" id="KW-0456">Lyase</keyword>
<dbReference type="InterPro" id="IPR051798">
    <property type="entry name" value="Class-II_PLP-Dep_Aminotrans"/>
</dbReference>
<protein>
    <recommendedName>
        <fullName evidence="2">cysteine-S-conjugate beta-lyase</fullName>
        <ecNumber evidence="2">4.4.1.13</ecNumber>
    </recommendedName>
</protein>
<dbReference type="EC" id="4.4.1.13" evidence="2"/>
<evidence type="ECO:0000313" key="8">
    <source>
        <dbReference type="Proteomes" id="UP000308705"/>
    </source>
</evidence>
<evidence type="ECO:0000256" key="3">
    <source>
        <dbReference type="ARBA" id="ARBA00022898"/>
    </source>
</evidence>
<dbReference type="OrthoDB" id="3224382at2"/>
<dbReference type="InterPro" id="IPR015424">
    <property type="entry name" value="PyrdxlP-dep_Trfase"/>
</dbReference>
<dbReference type="GO" id="GO:0008483">
    <property type="term" value="F:transaminase activity"/>
    <property type="evidence" value="ECO:0007669"/>
    <property type="project" value="UniProtKB-KW"/>
</dbReference>
<dbReference type="GO" id="GO:0030170">
    <property type="term" value="F:pyridoxal phosphate binding"/>
    <property type="evidence" value="ECO:0007669"/>
    <property type="project" value="InterPro"/>
</dbReference>
<evidence type="ECO:0000256" key="5">
    <source>
        <dbReference type="ARBA" id="ARBA00037974"/>
    </source>
</evidence>
<evidence type="ECO:0000313" key="7">
    <source>
        <dbReference type="EMBL" id="TKK88029.1"/>
    </source>
</evidence>
<sequence length="392" mass="42961">MRSPSCGLGAVNADAGRDVPSYAVCVDFDRLTVEQARKRDGTKWVQAGPDVIPAWVADMDFPVADPIRDAIMHRVTTDMGYPDWPWEQPGLPLPEVFAERMAARYGFHPDPVHVKPFTDLNQSLQALLDVLTEPGEGVLTHTPTYNAFLMTMEAMNRPPVPIPLVPDGETWRAELPADPGGARVLLLVNPHNPTGRCFTRTELEELADYADRHDLVVISDEIHSDLVFAPNEHIPFGLLRPERTVTITSASKAFNMGGLHCAIAHLGSPRARAALATRPPALYGQPSVLGVAATVAAWRQCDAWLDGVVAVLDRNRKTLAQRLPAGWTYRVPDATYLAWIDTGIPDAAAVLEREARVKVAPGSIYGAPDTWIRLNFGTSGPILDEILDRIRI</sequence>
<keyword evidence="7" id="KW-0808">Transferase</keyword>